<sequence>MLSASAAEALGARVFAYVTGEPGRLLRFMESSGLSPDALRQAANSPDLVAGLLDHVVADEELLLACAAALEVPPERITQAWRRLGPQDVGGDPGEFGA</sequence>
<dbReference type="EMBL" id="LABZ01000069">
    <property type="protein sequence ID" value="KMO42434.1"/>
    <property type="molecule type" value="Genomic_DNA"/>
</dbReference>
<evidence type="ECO:0000313" key="1">
    <source>
        <dbReference type="EMBL" id="KMO42434.1"/>
    </source>
</evidence>
<protein>
    <recommendedName>
        <fullName evidence="3">DUF3572 domain-containing protein</fullName>
    </recommendedName>
</protein>
<proteinExistence type="predicted"/>
<evidence type="ECO:0008006" key="3">
    <source>
        <dbReference type="Google" id="ProtNLM"/>
    </source>
</evidence>
<keyword evidence="2" id="KW-1185">Reference proteome</keyword>
<comment type="caution">
    <text evidence="1">The sequence shown here is derived from an EMBL/GenBank/DDBJ whole genome shotgun (WGS) entry which is preliminary data.</text>
</comment>
<name>A0A0J6T957_9HYPH</name>
<dbReference type="Pfam" id="PF12096">
    <property type="entry name" value="DUF3572"/>
    <property type="match status" value="1"/>
</dbReference>
<dbReference type="InterPro" id="IPR021955">
    <property type="entry name" value="DUF3572"/>
</dbReference>
<dbReference type="Proteomes" id="UP000036449">
    <property type="component" value="Unassembled WGS sequence"/>
</dbReference>
<gene>
    <name evidence="1" type="ORF">VQ03_11025</name>
</gene>
<dbReference type="RefSeq" id="WP_048450912.1">
    <property type="nucleotide sequence ID" value="NZ_JBNNPJ010000016.1"/>
</dbReference>
<organism evidence="1 2">
    <name type="scientific">Methylobacterium tarhaniae</name>
    <dbReference type="NCBI Taxonomy" id="1187852"/>
    <lineage>
        <taxon>Bacteria</taxon>
        <taxon>Pseudomonadati</taxon>
        <taxon>Pseudomonadota</taxon>
        <taxon>Alphaproteobacteria</taxon>
        <taxon>Hyphomicrobiales</taxon>
        <taxon>Methylobacteriaceae</taxon>
        <taxon>Methylobacterium</taxon>
    </lineage>
</organism>
<reference evidence="1 2" key="1">
    <citation type="submission" date="2015-03" db="EMBL/GenBank/DDBJ databases">
        <title>Genome sequencing of Methylobacterium tarhaniae DSM 25844.</title>
        <authorList>
            <person name="Chaudhry V."/>
            <person name="Patil P.B."/>
        </authorList>
    </citation>
    <scope>NUCLEOTIDE SEQUENCE [LARGE SCALE GENOMIC DNA]</scope>
    <source>
        <strain evidence="1 2">DSM 25844</strain>
    </source>
</reference>
<evidence type="ECO:0000313" key="2">
    <source>
        <dbReference type="Proteomes" id="UP000036449"/>
    </source>
</evidence>
<accession>A0A0J6T957</accession>
<dbReference type="PATRIC" id="fig|1187852.3.peg.6061"/>
<dbReference type="AlphaFoldDB" id="A0A0J6T957"/>